<accession>A0A8S0YSD3</accession>
<dbReference type="OrthoDB" id="8115566at2759"/>
<dbReference type="PRINTS" id="PR00947">
    <property type="entry name" value="CUTICLE"/>
</dbReference>
<dbReference type="Pfam" id="PF00379">
    <property type="entry name" value="Chitin_bind_4"/>
    <property type="match status" value="1"/>
</dbReference>
<keyword evidence="1 3" id="KW-0193">Cuticle</keyword>
<dbReference type="InterPro" id="IPR050468">
    <property type="entry name" value="Cuticle_Struct_Prot"/>
</dbReference>
<comment type="caution">
    <text evidence="5">The sequence shown here is derived from an EMBL/GenBank/DDBJ whole genome shotgun (WGS) entry which is preliminary data.</text>
</comment>
<evidence type="ECO:0000256" key="3">
    <source>
        <dbReference type="PROSITE-ProRule" id="PRU00497"/>
    </source>
</evidence>
<dbReference type="EMBL" id="CADEBD010000314">
    <property type="protein sequence ID" value="CAB3243606.1"/>
    <property type="molecule type" value="Genomic_DNA"/>
</dbReference>
<dbReference type="PROSITE" id="PS00233">
    <property type="entry name" value="CHIT_BIND_RR_1"/>
    <property type="match status" value="1"/>
</dbReference>
<organism evidence="5 7">
    <name type="scientific">Arctia plantaginis</name>
    <name type="common">Wood tiger moth</name>
    <name type="synonym">Phalaena plantaginis</name>
    <dbReference type="NCBI Taxonomy" id="874455"/>
    <lineage>
        <taxon>Eukaryota</taxon>
        <taxon>Metazoa</taxon>
        <taxon>Ecdysozoa</taxon>
        <taxon>Arthropoda</taxon>
        <taxon>Hexapoda</taxon>
        <taxon>Insecta</taxon>
        <taxon>Pterygota</taxon>
        <taxon>Neoptera</taxon>
        <taxon>Endopterygota</taxon>
        <taxon>Lepidoptera</taxon>
        <taxon>Glossata</taxon>
        <taxon>Ditrysia</taxon>
        <taxon>Noctuoidea</taxon>
        <taxon>Erebidae</taxon>
        <taxon>Arctiinae</taxon>
        <taxon>Arctia</taxon>
    </lineage>
</organism>
<proteinExistence type="predicted"/>
<dbReference type="InterPro" id="IPR031311">
    <property type="entry name" value="CHIT_BIND_RR_consensus"/>
</dbReference>
<gene>
    <name evidence="6" type="ORF">APLA_LOCUS10447</name>
    <name evidence="5" type="ORF">APLA_LOCUS550</name>
</gene>
<evidence type="ECO:0000256" key="2">
    <source>
        <dbReference type="ARBA" id="ARBA00022729"/>
    </source>
</evidence>
<dbReference type="GO" id="GO:0062129">
    <property type="term" value="C:chitin-based extracellular matrix"/>
    <property type="evidence" value="ECO:0007669"/>
    <property type="project" value="TreeGrafter"/>
</dbReference>
<dbReference type="PANTHER" id="PTHR10380">
    <property type="entry name" value="CUTICLE PROTEIN"/>
    <property type="match status" value="1"/>
</dbReference>
<dbReference type="Proteomes" id="UP000494106">
    <property type="component" value="Unassembled WGS sequence"/>
</dbReference>
<dbReference type="PANTHER" id="PTHR10380:SF173">
    <property type="entry name" value="CUTICULAR PROTEIN 47EF, ISOFORM C-RELATED"/>
    <property type="match status" value="1"/>
</dbReference>
<feature type="chain" id="PRO_5036434207" evidence="4">
    <location>
        <begin position="17"/>
        <end position="137"/>
    </location>
</feature>
<protein>
    <submittedName>
        <fullName evidence="5">Uncharacterized protein</fullName>
    </submittedName>
</protein>
<dbReference type="Proteomes" id="UP000494256">
    <property type="component" value="Unassembled WGS sequence"/>
</dbReference>
<dbReference type="AlphaFoldDB" id="A0A8S0YSD3"/>
<evidence type="ECO:0000313" key="6">
    <source>
        <dbReference type="EMBL" id="CAB3243606.1"/>
    </source>
</evidence>
<keyword evidence="7" id="KW-1185">Reference proteome</keyword>
<reference evidence="7 8" key="1">
    <citation type="submission" date="2020-04" db="EMBL/GenBank/DDBJ databases">
        <authorList>
            <person name="Wallbank WR R."/>
            <person name="Pardo Diaz C."/>
            <person name="Kozak K."/>
            <person name="Martin S."/>
            <person name="Jiggins C."/>
            <person name="Moest M."/>
            <person name="Warren A I."/>
            <person name="Byers J.R.P. K."/>
            <person name="Montejo-Kovacevich G."/>
            <person name="Yen C E."/>
        </authorList>
    </citation>
    <scope>NUCLEOTIDE SEQUENCE [LARGE SCALE GENOMIC DNA]</scope>
</reference>
<evidence type="ECO:0000313" key="5">
    <source>
        <dbReference type="EMBL" id="CAB3221343.1"/>
    </source>
</evidence>
<dbReference type="EMBL" id="CADEBC010000063">
    <property type="protein sequence ID" value="CAB3221343.1"/>
    <property type="molecule type" value="Genomic_DNA"/>
</dbReference>
<dbReference type="GO" id="GO:0008010">
    <property type="term" value="F:structural constituent of chitin-based larval cuticle"/>
    <property type="evidence" value="ECO:0007669"/>
    <property type="project" value="TreeGrafter"/>
</dbReference>
<name>A0A8S0YSD3_ARCPL</name>
<sequence length="137" mass="14398">MKSFIAFTALLAVASAQLGKPQAAPRVASDDKDAQILRYDNDIGPDGSFAYVVETNNGISAQAQGTPRDFGGNPPIIPVVIQGAFAWNSPDGKSVAISYEADENGYRPSGDAIPTPPPIPALIAKAIDYVAKLQKKK</sequence>
<evidence type="ECO:0000256" key="4">
    <source>
        <dbReference type="SAM" id="SignalP"/>
    </source>
</evidence>
<dbReference type="InterPro" id="IPR000618">
    <property type="entry name" value="Insect_cuticle"/>
</dbReference>
<evidence type="ECO:0000256" key="1">
    <source>
        <dbReference type="ARBA" id="ARBA00022460"/>
    </source>
</evidence>
<evidence type="ECO:0000313" key="7">
    <source>
        <dbReference type="Proteomes" id="UP000494106"/>
    </source>
</evidence>
<dbReference type="PROSITE" id="PS51155">
    <property type="entry name" value="CHIT_BIND_RR_2"/>
    <property type="match status" value="1"/>
</dbReference>
<keyword evidence="2 4" id="KW-0732">Signal</keyword>
<feature type="signal peptide" evidence="4">
    <location>
        <begin position="1"/>
        <end position="16"/>
    </location>
</feature>
<evidence type="ECO:0000313" key="8">
    <source>
        <dbReference type="Proteomes" id="UP000494256"/>
    </source>
</evidence>